<dbReference type="RefSeq" id="WP_015326000.1">
    <property type="nucleotide sequence ID" value="NC_019978.1"/>
</dbReference>
<reference evidence="3" key="1">
    <citation type="submission" date="2012-02" db="EMBL/GenBank/DDBJ databases">
        <title>The complete genome of Halobacteroides halobius DSM 5150.</title>
        <authorList>
            <person name="Lucas S."/>
            <person name="Copeland A."/>
            <person name="Lapidus A."/>
            <person name="Glavina del Rio T."/>
            <person name="Dalin E."/>
            <person name="Tice H."/>
            <person name="Bruce D."/>
            <person name="Goodwin L."/>
            <person name="Pitluck S."/>
            <person name="Peters L."/>
            <person name="Mikhailova N."/>
            <person name="Gu W."/>
            <person name="Kyrpides N."/>
            <person name="Mavromatis K."/>
            <person name="Ivanova N."/>
            <person name="Brettin T."/>
            <person name="Detter J.C."/>
            <person name="Han C."/>
            <person name="Larimer F."/>
            <person name="Land M."/>
            <person name="Hauser L."/>
            <person name="Markowitz V."/>
            <person name="Cheng J.-F."/>
            <person name="Hugenholtz P."/>
            <person name="Woyke T."/>
            <person name="Wu D."/>
            <person name="Tindall B."/>
            <person name="Pomrenke H."/>
            <person name="Brambilla E."/>
            <person name="Klenk H.-P."/>
            <person name="Eisen J.A."/>
        </authorList>
    </citation>
    <scope>NUCLEOTIDE SEQUENCE [LARGE SCALE GENOMIC DNA]</scope>
    <source>
        <strain evidence="3">ATCC 35273 / DSM 5150 / MD-1</strain>
    </source>
</reference>
<dbReference type="eggNOG" id="ENOG5033Q1S">
    <property type="taxonomic scope" value="Bacteria"/>
</dbReference>
<accession>L0K7E0</accession>
<dbReference type="EMBL" id="CP003359">
    <property type="protein sequence ID" value="AGB40274.1"/>
    <property type="molecule type" value="Genomic_DNA"/>
</dbReference>
<sequence>MKKVSLLLSLVLVLALAVPVLAESNVEISGNYGFTFWEFSEKDGKANYSMNGIPGAVFGIGDWKQSTSDGNEEQFEMGLNLNMKATVDDTVTVDAGFIKLDEEMDGELKGSDRTFAQDLSTMQDNPKLKLENLTLTAKPDFGEVIITNNFNYNFNNKVLAAQFDGNWGDMMSYGEGVLVKSDIVGLNTQFFIYKTDQDNWMKQGERDTPVKQMVYGTDLKKDLGMGKVGALIVRTHDQKGENAKMSDGSDNPAYDKDLDNTHIAVNGEFKPMDILTVKGEFITAKYGDDVEAIHNTVAPPWLSQDYSVGTDKQREDTNIIELSVESTPLPGLSLTGTYKDVGEDYVAVQGNSHERQSWFGDETFNPGTQRFDYNDGTGYEKGFKVDGSYMVPVPLMPQVTGMFTQYLETRSKLNRLADDQVTIGKVGANVSGDSWEAETYYRYKNDKRPVEENGVVFNEVNVNGSYTVLDSEATTVDLTGELSYYTGDDEDAKKNKNFSKETRVRAGVNSSHKLNDKVDLTASYDFGIVQENSDLLKGKAMQNLIKAGLSYKVSQNTTLNVNYHYDAYQLKNIDDKEDNFGEVMNEKEANHVWYNGQESWQDRTASYEGYTTHSVKATYNVSF</sequence>
<evidence type="ECO:0000313" key="3">
    <source>
        <dbReference type="Proteomes" id="UP000010880"/>
    </source>
</evidence>
<proteinExistence type="predicted"/>
<name>L0K7E0_HALHC</name>
<dbReference type="AlphaFoldDB" id="L0K7E0"/>
<keyword evidence="3" id="KW-1185">Reference proteome</keyword>
<evidence type="ECO:0000256" key="1">
    <source>
        <dbReference type="SAM" id="SignalP"/>
    </source>
</evidence>
<organism evidence="2 3">
    <name type="scientific">Halobacteroides halobius (strain ATCC 35273 / DSM 5150 / MD-1)</name>
    <dbReference type="NCBI Taxonomy" id="748449"/>
    <lineage>
        <taxon>Bacteria</taxon>
        <taxon>Bacillati</taxon>
        <taxon>Bacillota</taxon>
        <taxon>Clostridia</taxon>
        <taxon>Halanaerobiales</taxon>
        <taxon>Halobacteroidaceae</taxon>
        <taxon>Halobacteroides</taxon>
    </lineage>
</organism>
<feature type="signal peptide" evidence="1">
    <location>
        <begin position="1"/>
        <end position="22"/>
    </location>
</feature>
<dbReference type="Proteomes" id="UP000010880">
    <property type="component" value="Chromosome"/>
</dbReference>
<feature type="chain" id="PRO_5003944385" description="Outer membrane protein beta-barrel domain-containing protein" evidence="1">
    <location>
        <begin position="23"/>
        <end position="623"/>
    </location>
</feature>
<dbReference type="KEGG" id="hhl:Halha_0263"/>
<evidence type="ECO:0008006" key="4">
    <source>
        <dbReference type="Google" id="ProtNLM"/>
    </source>
</evidence>
<keyword evidence="1" id="KW-0732">Signal</keyword>
<dbReference type="OrthoDB" id="2109971at2"/>
<dbReference type="HOGENOM" id="CLU_437929_0_0_9"/>
<protein>
    <recommendedName>
        <fullName evidence="4">Outer membrane protein beta-barrel domain-containing protein</fullName>
    </recommendedName>
</protein>
<evidence type="ECO:0000313" key="2">
    <source>
        <dbReference type="EMBL" id="AGB40274.1"/>
    </source>
</evidence>
<gene>
    <name evidence="2" type="ordered locus">Halha_0263</name>
</gene>